<gene>
    <name evidence="2" type="ORF">BDV96DRAFT_653862</name>
</gene>
<keyword evidence="1" id="KW-1133">Transmembrane helix</keyword>
<sequence length="471" mass="51684">MAGQPRQIAVRLGVVKPLATAYALGLLSSTGPRLFRVLLLLSKRKLGFHAAWLQIKTIFQQANALHRFPTFCGVLVGGSTLFQAPIRSFIVLLLRAIHVGQIDVGSVRLVTRLLAALISAAVSFSLLNKKPPSSVSNPAKDVRPLSTHLDVLAAGPFDSPPETKSLEVDNARLEAKGLSRTDLAGKTMDLTLFAAVRALDVVLSGIWERTPAAQRSSKLQAMARHTSTALFCFSVATIMHSWFYSPSRLPKSYNRWISAAAELDQRLLLALRHARYGTWIYGKDTGMAPLLGSLCRDYGLPEVWGDPSRTCPIPCELVHMGRGKSCEKHALVRFGRGWSFAAKISAFLGAFIASFYYGVCLSRTRLGPKLFSSKTITPQMWDSGLCVLAGCMLCGSSIFVEQQRKRLEIMFFVLPRAAATWFPRRYLPEERWKEHVAFTLSAAIVLTTAQESPKRVSGVLGSILHGVLSTS</sequence>
<keyword evidence="1" id="KW-0812">Transmembrane</keyword>
<organism evidence="2 3">
    <name type="scientific">Lophiotrema nucula</name>
    <dbReference type="NCBI Taxonomy" id="690887"/>
    <lineage>
        <taxon>Eukaryota</taxon>
        <taxon>Fungi</taxon>
        <taxon>Dikarya</taxon>
        <taxon>Ascomycota</taxon>
        <taxon>Pezizomycotina</taxon>
        <taxon>Dothideomycetes</taxon>
        <taxon>Pleosporomycetidae</taxon>
        <taxon>Pleosporales</taxon>
        <taxon>Lophiotremataceae</taxon>
        <taxon>Lophiotrema</taxon>
    </lineage>
</organism>
<dbReference type="EMBL" id="ML977355">
    <property type="protein sequence ID" value="KAF2107269.1"/>
    <property type="molecule type" value="Genomic_DNA"/>
</dbReference>
<keyword evidence="1" id="KW-0472">Membrane</keyword>
<dbReference type="PANTHER" id="PTHR12459:SF15">
    <property type="entry name" value="TRANSMEMBRANE PROTEIN 135"/>
    <property type="match status" value="1"/>
</dbReference>
<feature type="transmembrane region" description="Helical" evidence="1">
    <location>
        <begin position="379"/>
        <end position="400"/>
    </location>
</feature>
<feature type="transmembrane region" description="Helical" evidence="1">
    <location>
        <begin position="340"/>
        <end position="359"/>
    </location>
</feature>
<dbReference type="AlphaFoldDB" id="A0A6A5YJ43"/>
<protein>
    <submittedName>
        <fullName evidence="2">Integral membrane protein</fullName>
    </submittedName>
</protein>
<dbReference type="Proteomes" id="UP000799770">
    <property type="component" value="Unassembled WGS sequence"/>
</dbReference>
<reference evidence="2" key="1">
    <citation type="journal article" date="2020" name="Stud. Mycol.">
        <title>101 Dothideomycetes genomes: a test case for predicting lifestyles and emergence of pathogens.</title>
        <authorList>
            <person name="Haridas S."/>
            <person name="Albert R."/>
            <person name="Binder M."/>
            <person name="Bloem J."/>
            <person name="Labutti K."/>
            <person name="Salamov A."/>
            <person name="Andreopoulos B."/>
            <person name="Baker S."/>
            <person name="Barry K."/>
            <person name="Bills G."/>
            <person name="Bluhm B."/>
            <person name="Cannon C."/>
            <person name="Castanera R."/>
            <person name="Culley D."/>
            <person name="Daum C."/>
            <person name="Ezra D."/>
            <person name="Gonzalez J."/>
            <person name="Henrissat B."/>
            <person name="Kuo A."/>
            <person name="Liang C."/>
            <person name="Lipzen A."/>
            <person name="Lutzoni F."/>
            <person name="Magnuson J."/>
            <person name="Mondo S."/>
            <person name="Nolan M."/>
            <person name="Ohm R."/>
            <person name="Pangilinan J."/>
            <person name="Park H.-J."/>
            <person name="Ramirez L."/>
            <person name="Alfaro M."/>
            <person name="Sun H."/>
            <person name="Tritt A."/>
            <person name="Yoshinaga Y."/>
            <person name="Zwiers L.-H."/>
            <person name="Turgeon B."/>
            <person name="Goodwin S."/>
            <person name="Spatafora J."/>
            <person name="Crous P."/>
            <person name="Grigoriev I."/>
        </authorList>
    </citation>
    <scope>NUCLEOTIDE SEQUENCE</scope>
    <source>
        <strain evidence="2">CBS 627.86</strain>
    </source>
</reference>
<proteinExistence type="predicted"/>
<name>A0A6A5YJ43_9PLEO</name>
<evidence type="ECO:0000313" key="3">
    <source>
        <dbReference type="Proteomes" id="UP000799770"/>
    </source>
</evidence>
<dbReference type="PANTHER" id="PTHR12459">
    <property type="entry name" value="TRANSMEMBRANE PROTEIN 135-RELATED"/>
    <property type="match status" value="1"/>
</dbReference>
<dbReference type="OrthoDB" id="4021778at2759"/>
<evidence type="ECO:0000256" key="1">
    <source>
        <dbReference type="SAM" id="Phobius"/>
    </source>
</evidence>
<keyword evidence="3" id="KW-1185">Reference proteome</keyword>
<accession>A0A6A5YJ43</accession>
<dbReference type="InterPro" id="IPR026749">
    <property type="entry name" value="Tmem135"/>
</dbReference>
<evidence type="ECO:0000313" key="2">
    <source>
        <dbReference type="EMBL" id="KAF2107269.1"/>
    </source>
</evidence>